<reference evidence="3 4" key="1">
    <citation type="submission" date="2015-01" db="EMBL/GenBank/DDBJ databases">
        <title>Sequencing and annotation of Micromonospora carbonacea strain JXNU-1 genome.</title>
        <authorList>
            <person name="Long Z."/>
            <person name="Huang Y."/>
            <person name="Jiang Y."/>
        </authorList>
    </citation>
    <scope>NUCLEOTIDE SEQUENCE [LARGE SCALE GENOMIC DNA]</scope>
    <source>
        <strain evidence="3 4">JXNU-1</strain>
    </source>
</reference>
<dbReference type="EMBL" id="JXSX01000001">
    <property type="protein sequence ID" value="KIR65003.1"/>
    <property type="molecule type" value="Genomic_DNA"/>
</dbReference>
<feature type="transmembrane region" description="Helical" evidence="2">
    <location>
        <begin position="64"/>
        <end position="85"/>
    </location>
</feature>
<feature type="compositionally biased region" description="Low complexity" evidence="1">
    <location>
        <begin position="116"/>
        <end position="128"/>
    </location>
</feature>
<comment type="caution">
    <text evidence="3">The sequence shown here is derived from an EMBL/GenBank/DDBJ whole genome shotgun (WGS) entry which is preliminary data.</text>
</comment>
<dbReference type="Proteomes" id="UP000032254">
    <property type="component" value="Unassembled WGS sequence"/>
</dbReference>
<proteinExistence type="predicted"/>
<sequence length="430" mass="42945">MSGVAGPGDNRTPVPARPTVVTADELERALRETLSRQAAVPLPCTVDPASLAIRRATRTRRRRVVTGTALAGMATVLVSAGMVQLSPQATQPTPPTVVLGDPRGSSWTVPEPVPSPSGGSPRPALGPAGGAVDLVVDGTLYTAGNTNIPLGVADADRAQRVPDKGGWLVVGAPTVAGRALLSVHADGSTRVLLAGAEAIAVAPDGGQVAWRDGDRLSIAGIVGDKLVAVAGTTAPGAAVPVGFAGNSVLVRRDPARPGYALWHPAAGGLPTAGWRDVLAVHGALPDGRLVGLVSAGTPRRPCLALLDPTRALATIRSACGPTLSSDGLGGVSADGRWLLLNGRTGSSDATGALLVDLATLGGTLVARPAGPTLAGAVCWTPAGTAWYADARGGLVPVRPDRVVAGERAAASPLTGVEPAGRPVVVTDPAP</sequence>
<feature type="region of interest" description="Disordered" evidence="1">
    <location>
        <begin position="87"/>
        <end position="128"/>
    </location>
</feature>
<dbReference type="PATRIC" id="fig|47853.6.peg.1190"/>
<name>A0A0D0VWC7_9ACTN</name>
<keyword evidence="2" id="KW-0812">Transmembrane</keyword>
<evidence type="ECO:0000313" key="4">
    <source>
        <dbReference type="Proteomes" id="UP000032254"/>
    </source>
</evidence>
<evidence type="ECO:0000256" key="1">
    <source>
        <dbReference type="SAM" id="MobiDB-lite"/>
    </source>
</evidence>
<gene>
    <name evidence="3" type="ORF">TK50_05575</name>
</gene>
<organism evidence="3 4">
    <name type="scientific">Micromonospora haikouensis</name>
    <dbReference type="NCBI Taxonomy" id="686309"/>
    <lineage>
        <taxon>Bacteria</taxon>
        <taxon>Bacillati</taxon>
        <taxon>Actinomycetota</taxon>
        <taxon>Actinomycetes</taxon>
        <taxon>Micromonosporales</taxon>
        <taxon>Micromonosporaceae</taxon>
        <taxon>Micromonospora</taxon>
    </lineage>
</organism>
<dbReference type="OrthoDB" id="3403802at2"/>
<evidence type="ECO:0000313" key="3">
    <source>
        <dbReference type="EMBL" id="KIR65003.1"/>
    </source>
</evidence>
<evidence type="ECO:0000256" key="2">
    <source>
        <dbReference type="SAM" id="Phobius"/>
    </source>
</evidence>
<keyword evidence="4" id="KW-1185">Reference proteome</keyword>
<accession>A0A0D0VWC7</accession>
<protein>
    <submittedName>
        <fullName evidence="3">Uncharacterized protein</fullName>
    </submittedName>
</protein>
<keyword evidence="2" id="KW-1133">Transmembrane helix</keyword>
<dbReference type="AlphaFoldDB" id="A0A0D0VWC7"/>
<keyword evidence="2" id="KW-0472">Membrane</keyword>